<feature type="transmembrane region" description="Helical" evidence="1">
    <location>
        <begin position="36"/>
        <end position="54"/>
    </location>
</feature>
<dbReference type="eggNOG" id="COG1811">
    <property type="taxonomic scope" value="Bacteria"/>
</dbReference>
<protein>
    <recommendedName>
        <fullName evidence="4">DUF554 domain-containing protein</fullName>
    </recommendedName>
</protein>
<evidence type="ECO:0000256" key="1">
    <source>
        <dbReference type="SAM" id="Phobius"/>
    </source>
</evidence>
<dbReference type="OrthoDB" id="9797976at2"/>
<keyword evidence="1" id="KW-1133">Transmembrane helix</keyword>
<feature type="transmembrane region" description="Helical" evidence="1">
    <location>
        <begin position="6"/>
        <end position="24"/>
    </location>
</feature>
<organism evidence="2 3">
    <name type="scientific">Sharpea azabuensis</name>
    <dbReference type="NCBI Taxonomy" id="322505"/>
    <lineage>
        <taxon>Bacteria</taxon>
        <taxon>Bacillati</taxon>
        <taxon>Bacillota</taxon>
        <taxon>Erysipelotrichia</taxon>
        <taxon>Erysipelotrichales</taxon>
        <taxon>Coprobacillaceae</taxon>
        <taxon>Sharpea</taxon>
    </lineage>
</organism>
<evidence type="ECO:0008006" key="4">
    <source>
        <dbReference type="Google" id="ProtNLM"/>
    </source>
</evidence>
<dbReference type="RefSeq" id="WP_074731978.1">
    <property type="nucleotide sequence ID" value="NZ_CACVPP010000041.1"/>
</dbReference>
<keyword evidence="1" id="KW-0812">Transmembrane</keyword>
<dbReference type="EMBL" id="FNYK01000022">
    <property type="protein sequence ID" value="SEI75867.1"/>
    <property type="molecule type" value="Genomic_DNA"/>
</dbReference>
<keyword evidence="3" id="KW-1185">Reference proteome</keyword>
<keyword evidence="1" id="KW-0472">Membrane</keyword>
<feature type="transmembrane region" description="Helical" evidence="1">
    <location>
        <begin position="213"/>
        <end position="233"/>
    </location>
</feature>
<dbReference type="AlphaFoldDB" id="A0A1H6TFI4"/>
<gene>
    <name evidence="2" type="ORF">SAMN04487834_10228</name>
</gene>
<sequence>MGAIVNTLAVIAGGVIGLFFSKGIKEKYQHTIMQALGLSTIFIGLGGALEKILLIKQHALSSHGSLLIAISLVLGALIGEFFDIEYQFERLGKWLKAKAKSNDSKFTEAFVSTSLTVCIGAMAIVGSIQDGLVHDPSMLYTKSLLDFIIVIVFASTLGIGSIFAALPILVLEGSLTLFAGALNGILTTAVINNMVMVGNILIVGVGVNLMEAYHIKVANLLPALIIAIPLTYLL</sequence>
<accession>A0A1H6TFI4</accession>
<feature type="transmembrane region" description="Helical" evidence="1">
    <location>
        <begin position="182"/>
        <end position="207"/>
    </location>
</feature>
<dbReference type="PANTHER" id="PTHR36111">
    <property type="entry name" value="INNER MEMBRANE PROTEIN-RELATED"/>
    <property type="match status" value="1"/>
</dbReference>
<dbReference type="PANTHER" id="PTHR36111:SF2">
    <property type="entry name" value="INNER MEMBRANE PROTEIN"/>
    <property type="match status" value="1"/>
</dbReference>
<dbReference type="STRING" id="322505.SAMN04487836_1651"/>
<proteinExistence type="predicted"/>
<dbReference type="InterPro" id="IPR007563">
    <property type="entry name" value="DUF554"/>
</dbReference>
<feature type="transmembrane region" description="Helical" evidence="1">
    <location>
        <begin position="109"/>
        <end position="128"/>
    </location>
</feature>
<dbReference type="Proteomes" id="UP000183028">
    <property type="component" value="Unassembled WGS sequence"/>
</dbReference>
<evidence type="ECO:0000313" key="2">
    <source>
        <dbReference type="EMBL" id="SEI75867.1"/>
    </source>
</evidence>
<name>A0A1H6TFI4_9FIRM</name>
<dbReference type="Pfam" id="PF04474">
    <property type="entry name" value="DUF554"/>
    <property type="match status" value="1"/>
</dbReference>
<reference evidence="3" key="1">
    <citation type="submission" date="2016-10" db="EMBL/GenBank/DDBJ databases">
        <authorList>
            <person name="Varghese N."/>
        </authorList>
    </citation>
    <scope>NUCLEOTIDE SEQUENCE [LARGE SCALE GENOMIC DNA]</scope>
    <source>
        <strain evidence="3">DSM 20406</strain>
    </source>
</reference>
<evidence type="ECO:0000313" key="3">
    <source>
        <dbReference type="Proteomes" id="UP000183028"/>
    </source>
</evidence>
<feature type="transmembrane region" description="Helical" evidence="1">
    <location>
        <begin position="148"/>
        <end position="170"/>
    </location>
</feature>
<feature type="transmembrane region" description="Helical" evidence="1">
    <location>
        <begin position="66"/>
        <end position="88"/>
    </location>
</feature>